<sequence>SSTFTLDTTVPAITTATLDSSTGGTAVGTIALTTTDNSTIQYRFCNDSAFPSSDSQGNSCAWTTLAVSPISVSPSWVPTGAPNEETVYLQVRDLYGNITSRTIVAPAIPTNFIATDTTNLNAGIYREFLSWGTASSSTFGSYKVYYNITGAESAYDLLGAITNVDENYYTHTITVATSSTHFYKMVVVSPNGDVSEFTSVKSDVPDGSGSTDVTAPYIPFAGIAVSSVGNSSANVTFSTYTDSSLAEGELATSTVRYASYTGTAPTSCPTGNSVFSGTYVVNHSIYLTGLTANTDYVFCVLARDIAGNVSAPSYVSEAGGTFSTVGGPAITGVTEREVTDISATIFWNTDTSSNSKVCYSTTTSGASSCATSVTGSVVTTSGTNANGTFYQHQIGLTGLSSGLTYYYKVVSVDTLEPPNTSTDDRSGQYYSFVTLKDTTPPTISGIATPVLSSESAVIIWQTNEPASTRVQWGATISYGRSTIPDETKSIYHIVTLSGGTLDMASVSQELDEETTYHFRVRSDDDAGNISESDDQTLLTTSSGDVNIVVVRASSDPVTDTTAPSISNVVVSDITPFGAVVGFDTSEEAVSFVEYGKDTSYSDTAGSKSWGKSHTIKLRGLTLGSGYHVKASAVDKSGNTGTSADQTFKTTFLSEDLKDMAKIENIEAFQKEIENTIESILPSLVPPFITKPTITDITENGAKISFKSNIKAFPVVVYSEDGAYDETKENPYTGEVSDTTEKATSHEFALTGLKGNTKYHAQARAFSLPRVIGKSTDVTFITKASKIAGSIVERKKDSFTVVWATVEPTSSIVEFRNIKTGTTERKTNDAKKTTHSVKIENLPPGTAYEVNLSGITEQGNIAEAGSPLSVVTSTDTTAPVISGFKVDNALVPGRTDRIQTIVSWVTDEPSNSTAYYQEGAGTPGDTEELAHKNEILDSYVTSHSIILPSLKPGTIYRLKVTSSDDSGNEGAFGPRMVITPKQTESITDIIFKNFEDSFKFLRKI</sequence>
<accession>A0A2M7Q4R2</accession>
<dbReference type="InterPro" id="IPR003961">
    <property type="entry name" value="FN3_dom"/>
</dbReference>
<organism evidence="2 3">
    <name type="scientific">Candidatus Yonathbacteria bacterium CG_4_10_14_0_8_um_filter_43_17</name>
    <dbReference type="NCBI Taxonomy" id="1975099"/>
    <lineage>
        <taxon>Bacteria</taxon>
        <taxon>Candidatus Yonathiibacteriota</taxon>
    </lineage>
</organism>
<evidence type="ECO:0000313" key="2">
    <source>
        <dbReference type="EMBL" id="PIY58398.1"/>
    </source>
</evidence>
<comment type="caution">
    <text evidence="2">The sequence shown here is derived from an EMBL/GenBank/DDBJ whole genome shotgun (WGS) entry which is preliminary data.</text>
</comment>
<dbReference type="SMART" id="SM00060">
    <property type="entry name" value="FN3"/>
    <property type="match status" value="7"/>
</dbReference>
<dbReference type="EMBL" id="PFKX01000041">
    <property type="protein sequence ID" value="PIY58398.1"/>
    <property type="molecule type" value="Genomic_DNA"/>
</dbReference>
<dbReference type="InterPro" id="IPR008963">
    <property type="entry name" value="Purple_acid_Pase-like_N"/>
</dbReference>
<dbReference type="Pfam" id="PF13750">
    <property type="entry name" value="Big_3_3"/>
    <property type="match status" value="1"/>
</dbReference>
<proteinExistence type="predicted"/>
<dbReference type="Gene3D" id="2.60.40.380">
    <property type="entry name" value="Purple acid phosphatase-like, N-terminal"/>
    <property type="match status" value="1"/>
</dbReference>
<dbReference type="GO" id="GO:0003993">
    <property type="term" value="F:acid phosphatase activity"/>
    <property type="evidence" value="ECO:0007669"/>
    <property type="project" value="InterPro"/>
</dbReference>
<dbReference type="SUPFAM" id="SSF49363">
    <property type="entry name" value="Purple acid phosphatase, N-terminal domain"/>
    <property type="match status" value="1"/>
</dbReference>
<name>A0A2M7Q4R2_9BACT</name>
<gene>
    <name evidence="2" type="ORF">COY98_02185</name>
</gene>
<dbReference type="Gene3D" id="2.60.40.10">
    <property type="entry name" value="Immunoglobulins"/>
    <property type="match status" value="2"/>
</dbReference>
<dbReference type="Proteomes" id="UP000230732">
    <property type="component" value="Unassembled WGS sequence"/>
</dbReference>
<dbReference type="SUPFAM" id="SSF49265">
    <property type="entry name" value="Fibronectin type III"/>
    <property type="match status" value="1"/>
</dbReference>
<feature type="non-terminal residue" evidence="2">
    <location>
        <position position="1"/>
    </location>
</feature>
<dbReference type="CDD" id="cd00063">
    <property type="entry name" value="FN3"/>
    <property type="match status" value="1"/>
</dbReference>
<dbReference type="GO" id="GO:0046872">
    <property type="term" value="F:metal ion binding"/>
    <property type="evidence" value="ECO:0007669"/>
    <property type="project" value="InterPro"/>
</dbReference>
<evidence type="ECO:0000313" key="3">
    <source>
        <dbReference type="Proteomes" id="UP000230732"/>
    </source>
</evidence>
<dbReference type="InterPro" id="IPR013783">
    <property type="entry name" value="Ig-like_fold"/>
</dbReference>
<protein>
    <recommendedName>
        <fullName evidence="1">Fibronectin type-III domain-containing protein</fullName>
    </recommendedName>
</protein>
<dbReference type="InterPro" id="IPR022038">
    <property type="entry name" value="Ig-like_bact"/>
</dbReference>
<feature type="domain" description="Fibronectin type-III" evidence="1">
    <location>
        <begin position="219"/>
        <end position="327"/>
    </location>
</feature>
<dbReference type="PROSITE" id="PS50853">
    <property type="entry name" value="FN3"/>
    <property type="match status" value="2"/>
</dbReference>
<evidence type="ECO:0000259" key="1">
    <source>
        <dbReference type="PROSITE" id="PS50853"/>
    </source>
</evidence>
<dbReference type="InterPro" id="IPR036116">
    <property type="entry name" value="FN3_sf"/>
</dbReference>
<reference evidence="3" key="1">
    <citation type="submission" date="2017-09" db="EMBL/GenBank/DDBJ databases">
        <title>Depth-based differentiation of microbial function through sediment-hosted aquifers and enrichment of novel symbionts in the deep terrestrial subsurface.</title>
        <authorList>
            <person name="Probst A.J."/>
            <person name="Ladd B."/>
            <person name="Jarett J.K."/>
            <person name="Geller-Mcgrath D.E."/>
            <person name="Sieber C.M.K."/>
            <person name="Emerson J.B."/>
            <person name="Anantharaman K."/>
            <person name="Thomas B.C."/>
            <person name="Malmstrom R."/>
            <person name="Stieglmeier M."/>
            <person name="Klingl A."/>
            <person name="Woyke T."/>
            <person name="Ryan C.M."/>
            <person name="Banfield J.F."/>
        </authorList>
    </citation>
    <scope>NUCLEOTIDE SEQUENCE [LARGE SCALE GENOMIC DNA]</scope>
</reference>
<feature type="domain" description="Fibronectin type-III" evidence="1">
    <location>
        <begin position="782"/>
        <end position="879"/>
    </location>
</feature>
<dbReference type="AlphaFoldDB" id="A0A2M7Q4R2"/>